<name>A0A060HRZ0_9ARCH</name>
<dbReference type="HOGENOM" id="CLU_1478963_0_0_2"/>
<accession>A0A060HRZ0</accession>
<dbReference type="OrthoDB" id="383284at2157"/>
<protein>
    <submittedName>
        <fullName evidence="2">Uncharacterized protein</fullName>
    </submittedName>
</protein>
<dbReference type="GeneID" id="74946927"/>
<dbReference type="RefSeq" id="WP_075054807.1">
    <property type="nucleotide sequence ID" value="NZ_CP007536.1"/>
</dbReference>
<feature type="coiled-coil region" evidence="1">
    <location>
        <begin position="153"/>
        <end position="180"/>
    </location>
</feature>
<organism evidence="2 3">
    <name type="scientific">Nitrososphaera viennensis EN76</name>
    <dbReference type="NCBI Taxonomy" id="926571"/>
    <lineage>
        <taxon>Archaea</taxon>
        <taxon>Nitrososphaerota</taxon>
        <taxon>Nitrososphaeria</taxon>
        <taxon>Nitrososphaerales</taxon>
        <taxon>Nitrososphaeraceae</taxon>
        <taxon>Nitrososphaera</taxon>
    </lineage>
</organism>
<evidence type="ECO:0000313" key="3">
    <source>
        <dbReference type="Proteomes" id="UP000027093"/>
    </source>
</evidence>
<dbReference type="EMBL" id="CP007536">
    <property type="protein sequence ID" value="AIC15912.1"/>
    <property type="molecule type" value="Genomic_DNA"/>
</dbReference>
<dbReference type="Proteomes" id="UP000027093">
    <property type="component" value="Chromosome"/>
</dbReference>
<reference evidence="2 3" key="1">
    <citation type="journal article" date="2014" name="Int. J. Syst. Evol. Microbiol.">
        <title>Nitrososphaera viennensis gen. nov., sp. nov., an aerobic and mesophilic, ammonia-oxidizing archaeon from soil and a member of the archaeal phylum Thaumarchaeota.</title>
        <authorList>
            <person name="Stieglmeier M."/>
            <person name="Klingl A."/>
            <person name="Alves R.J."/>
            <person name="Rittmann S.K."/>
            <person name="Melcher M."/>
            <person name="Leisch N."/>
            <person name="Schleper C."/>
        </authorList>
    </citation>
    <scope>NUCLEOTIDE SEQUENCE [LARGE SCALE GENOMIC DNA]</scope>
    <source>
        <strain evidence="2">EN76</strain>
    </source>
</reference>
<keyword evidence="1" id="KW-0175">Coiled coil</keyword>
<dbReference type="AlphaFoldDB" id="A0A060HRZ0"/>
<dbReference type="STRING" id="926571.NVIE_016590"/>
<sequence>MGVNLIPFSSLRSDATTAAGEVARRKNEAEIDTNTLKNQKESKLYDIKQLKEKIANEERVEETLRRKDDIDKWKKEIEENNARIREINEKMTKGLEALDRLAEARARLREIFDEAKSQLSDLRSNPERALGSNPSDEDKKKLEEYIRVILGEIEDEEKGHKQAEDELKTSRDKLKEILAKTE</sequence>
<evidence type="ECO:0000256" key="1">
    <source>
        <dbReference type="SAM" id="Coils"/>
    </source>
</evidence>
<dbReference type="KEGG" id="nvn:NVIE_016590"/>
<gene>
    <name evidence="2" type="ORF">NVIE_016590</name>
</gene>
<keyword evidence="3" id="KW-1185">Reference proteome</keyword>
<evidence type="ECO:0000313" key="2">
    <source>
        <dbReference type="EMBL" id="AIC15912.1"/>
    </source>
</evidence>
<feature type="coiled-coil region" evidence="1">
    <location>
        <begin position="47"/>
        <end position="125"/>
    </location>
</feature>
<proteinExistence type="predicted"/>